<dbReference type="EMBL" id="AWRC01000051">
    <property type="protein sequence ID" value="OLV94346.1"/>
    <property type="molecule type" value="Genomic_DNA"/>
</dbReference>
<reference evidence="1" key="1">
    <citation type="submission" date="2013-09" db="EMBL/GenBank/DDBJ databases">
        <title>Salmonella enterica subsp. IIIa serovar 18:z4:z23:-.</title>
        <authorList>
            <person name="Chen Y."/>
            <person name="Li C."/>
            <person name="Mcdermott P."/>
            <person name="Zhao S."/>
        </authorList>
    </citation>
    <scope>NUCLEOTIDE SEQUENCE [LARGE SCALE GENOMIC DNA]</scope>
    <source>
        <strain evidence="1">N26626</strain>
    </source>
</reference>
<sequence>MLLNGLSMAAIKRIKHPFYSFSGKGGSHELSIKTNITFIILSNVISRYIYFVGIM</sequence>
<proteinExistence type="predicted"/>
<protein>
    <submittedName>
        <fullName evidence="1">Uncharacterized protein</fullName>
    </submittedName>
</protein>
<dbReference type="Proteomes" id="UP000868500">
    <property type="component" value="Unassembled WGS sequence"/>
</dbReference>
<organism evidence="1">
    <name type="scientific">Salmonella enterica subsp. arizonae serovar 18:z4,z23:- str. CVM N26626</name>
    <dbReference type="NCBI Taxonomy" id="1395119"/>
    <lineage>
        <taxon>Bacteria</taxon>
        <taxon>Pseudomonadati</taxon>
        <taxon>Pseudomonadota</taxon>
        <taxon>Gammaproteobacteria</taxon>
        <taxon>Enterobacterales</taxon>
        <taxon>Enterobacteriaceae</taxon>
        <taxon>Salmonella</taxon>
    </lineage>
</organism>
<accession>A0A3S5YEP4</accession>
<gene>
    <name evidence="1" type="ORF">P298_21380</name>
</gene>
<dbReference type="AlphaFoldDB" id="A0A3S5YEP4"/>
<comment type="caution">
    <text evidence="1">The sequence shown here is derived from an EMBL/GenBank/DDBJ whole genome shotgun (WGS) entry which is preliminary data.</text>
</comment>
<name>A0A3S5YEP4_SALER</name>
<evidence type="ECO:0000313" key="1">
    <source>
        <dbReference type="EMBL" id="OLV94346.1"/>
    </source>
</evidence>